<proteinExistence type="predicted"/>
<name>A0A7S1YGE2_9STRA</name>
<evidence type="ECO:0000256" key="1">
    <source>
        <dbReference type="SAM" id="Phobius"/>
    </source>
</evidence>
<organism evidence="2">
    <name type="scientific">Grammatophora oceanica</name>
    <dbReference type="NCBI Taxonomy" id="210454"/>
    <lineage>
        <taxon>Eukaryota</taxon>
        <taxon>Sar</taxon>
        <taxon>Stramenopiles</taxon>
        <taxon>Ochrophyta</taxon>
        <taxon>Bacillariophyta</taxon>
        <taxon>Fragilariophyceae</taxon>
        <taxon>Fragilariophycidae</taxon>
        <taxon>Rhabdonematales</taxon>
        <taxon>Grammatophoraceae</taxon>
        <taxon>Grammatophora</taxon>
    </lineage>
</organism>
<keyword evidence="1" id="KW-0812">Transmembrane</keyword>
<accession>A0A7S1YGE2</accession>
<reference evidence="2" key="1">
    <citation type="submission" date="2021-01" db="EMBL/GenBank/DDBJ databases">
        <authorList>
            <person name="Corre E."/>
            <person name="Pelletier E."/>
            <person name="Niang G."/>
            <person name="Scheremetjew M."/>
            <person name="Finn R."/>
            <person name="Kale V."/>
            <person name="Holt S."/>
            <person name="Cochrane G."/>
            <person name="Meng A."/>
            <person name="Brown T."/>
            <person name="Cohen L."/>
        </authorList>
    </citation>
    <scope>NUCLEOTIDE SEQUENCE</scope>
    <source>
        <strain evidence="2">CCMP 410</strain>
    </source>
</reference>
<protein>
    <submittedName>
        <fullName evidence="2">Uncharacterized protein</fullName>
    </submittedName>
</protein>
<keyword evidence="1" id="KW-1133">Transmembrane helix</keyword>
<keyword evidence="1" id="KW-0472">Membrane</keyword>
<dbReference type="AlphaFoldDB" id="A0A7S1YGE2"/>
<evidence type="ECO:0000313" key="2">
    <source>
        <dbReference type="EMBL" id="CAD9298097.1"/>
    </source>
</evidence>
<sequence length="175" mass="19802">MPKMQPKKLKRHGGAFRVMAGISLAGILFVAALSRQRRPMKLRDDLNMALMELQDHYCAPVAQGDLGLNDSMQGDSVTAMEAPFWAIQSLKALTFDCLCPGRVKTTIRWQKVEPELRAAFWKRRKSQLYNLMINDEEGSVVLERKRVVSARVQKDKIVFTYHEGAEELAVAPWAA</sequence>
<gene>
    <name evidence="2" type="ORF">GOCE00092_LOCUS20287</name>
</gene>
<feature type="transmembrane region" description="Helical" evidence="1">
    <location>
        <begin position="14"/>
        <end position="33"/>
    </location>
</feature>
<dbReference type="EMBL" id="HBGK01039001">
    <property type="protein sequence ID" value="CAD9298097.1"/>
    <property type="molecule type" value="Transcribed_RNA"/>
</dbReference>